<dbReference type="InterPro" id="IPR013783">
    <property type="entry name" value="Ig-like_fold"/>
</dbReference>
<evidence type="ECO:0000259" key="1">
    <source>
        <dbReference type="PROSITE" id="PS50835"/>
    </source>
</evidence>
<sequence length="178" mass="17674">MALSATGQRQPKSVTYRVAACSTAPVATTAAFADKANIINQREESGKQLGAVAIREGAGGALNGMVALGDENVSPWVPMTAGTPITPAAVAALAFTTNLSATASVATGAAISLPVVVTGGYAPYTYVWTKDGTVVAGQTGATFSKAAAVAGDAGVYQCTVTDLSGKVIKSVSCTLSIT</sequence>
<dbReference type="Pfam" id="PF13927">
    <property type="entry name" value="Ig_3"/>
    <property type="match status" value="1"/>
</dbReference>
<dbReference type="InterPro" id="IPR036179">
    <property type="entry name" value="Ig-like_dom_sf"/>
</dbReference>
<dbReference type="Proteomes" id="UP000594665">
    <property type="component" value="Segment"/>
</dbReference>
<name>A0A7S9XFT0_9CAUD</name>
<evidence type="ECO:0000313" key="3">
    <source>
        <dbReference type="Proteomes" id="UP000594665"/>
    </source>
</evidence>
<evidence type="ECO:0000313" key="2">
    <source>
        <dbReference type="EMBL" id="QPI15913.1"/>
    </source>
</evidence>
<feature type="domain" description="Ig-like" evidence="1">
    <location>
        <begin position="87"/>
        <end position="176"/>
    </location>
</feature>
<gene>
    <name evidence="2" type="ORF">PmP19_7</name>
</gene>
<dbReference type="EMBL" id="MT680615">
    <property type="protein sequence ID" value="QPI15913.1"/>
    <property type="molecule type" value="Genomic_DNA"/>
</dbReference>
<accession>A0A7S9XFT0</accession>
<organism evidence="2 3">
    <name type="scientific">Proteus phage PmP19</name>
    <dbReference type="NCBI Taxonomy" id="2759188"/>
    <lineage>
        <taxon>Viruses</taxon>
        <taxon>Duplodnaviria</taxon>
        <taxon>Heunggongvirae</taxon>
        <taxon>Uroviricota</taxon>
        <taxon>Caudoviricetes</taxon>
        <taxon>Autographivirales</taxon>
        <taxon>Autosignataviridae</taxon>
        <taxon>Molineuxvirinae</taxon>
        <taxon>Gansuvirus</taxon>
        <taxon>Gansuvirus PmP19</taxon>
    </lineage>
</organism>
<dbReference type="PROSITE" id="PS50835">
    <property type="entry name" value="IG_LIKE"/>
    <property type="match status" value="1"/>
</dbReference>
<reference evidence="2 3" key="1">
    <citation type="submission" date="2020-06" db="EMBL/GenBank/DDBJ databases">
        <title>Morphologic and genomic characterization of Proteus mirabilis lytic bacteriophage PmP19.</title>
        <authorList>
            <person name="Han S."/>
        </authorList>
    </citation>
    <scope>NUCLEOTIDE SEQUENCE [LARGE SCALE GENOMIC DNA]</scope>
</reference>
<proteinExistence type="predicted"/>
<keyword evidence="3" id="KW-1185">Reference proteome</keyword>
<dbReference type="InterPro" id="IPR007110">
    <property type="entry name" value="Ig-like_dom"/>
</dbReference>
<dbReference type="Gene3D" id="2.60.40.10">
    <property type="entry name" value="Immunoglobulins"/>
    <property type="match status" value="1"/>
</dbReference>
<dbReference type="SUPFAM" id="SSF48726">
    <property type="entry name" value="Immunoglobulin"/>
    <property type="match status" value="1"/>
</dbReference>
<protein>
    <submittedName>
        <fullName evidence="2">Tail protein</fullName>
    </submittedName>
</protein>